<organism evidence="7 8">
    <name type="scientific">Brumimicrobium aurantiacum</name>
    <dbReference type="NCBI Taxonomy" id="1737063"/>
    <lineage>
        <taxon>Bacteria</taxon>
        <taxon>Pseudomonadati</taxon>
        <taxon>Bacteroidota</taxon>
        <taxon>Flavobacteriia</taxon>
        <taxon>Flavobacteriales</taxon>
        <taxon>Crocinitomicaceae</taxon>
        <taxon>Brumimicrobium</taxon>
    </lineage>
</organism>
<evidence type="ECO:0008006" key="9">
    <source>
        <dbReference type="Google" id="ProtNLM"/>
    </source>
</evidence>
<gene>
    <name evidence="7" type="ORF">DXU93_05375</name>
</gene>
<comment type="caution">
    <text evidence="7">The sequence shown here is derived from an EMBL/GenBank/DDBJ whole genome shotgun (WGS) entry which is preliminary data.</text>
</comment>
<evidence type="ECO:0000256" key="2">
    <source>
        <dbReference type="ARBA" id="ARBA00022475"/>
    </source>
</evidence>
<dbReference type="OrthoDB" id="109075at2"/>
<feature type="transmembrane region" description="Helical" evidence="6">
    <location>
        <begin position="167"/>
        <end position="198"/>
    </location>
</feature>
<feature type="transmembrane region" description="Helical" evidence="6">
    <location>
        <begin position="235"/>
        <end position="253"/>
    </location>
</feature>
<feature type="transmembrane region" description="Helical" evidence="6">
    <location>
        <begin position="12"/>
        <end position="36"/>
    </location>
</feature>
<feature type="transmembrane region" description="Helical" evidence="6">
    <location>
        <begin position="113"/>
        <end position="131"/>
    </location>
</feature>
<feature type="transmembrane region" description="Helical" evidence="6">
    <location>
        <begin position="327"/>
        <end position="350"/>
    </location>
</feature>
<reference evidence="7 8" key="1">
    <citation type="submission" date="2018-08" db="EMBL/GenBank/DDBJ databases">
        <title>The draft genome squence of Brumimicrobium sp. N62.</title>
        <authorList>
            <person name="Du Z.-J."/>
            <person name="Luo H.-R."/>
        </authorList>
    </citation>
    <scope>NUCLEOTIDE SEQUENCE [LARGE SCALE GENOMIC DNA]</scope>
    <source>
        <strain evidence="7 8">N62</strain>
    </source>
</reference>
<dbReference type="RefSeq" id="WP_116880233.1">
    <property type="nucleotide sequence ID" value="NZ_QURB01000002.1"/>
</dbReference>
<keyword evidence="8" id="KW-1185">Reference proteome</keyword>
<evidence type="ECO:0000256" key="3">
    <source>
        <dbReference type="ARBA" id="ARBA00022692"/>
    </source>
</evidence>
<keyword evidence="4 6" id="KW-1133">Transmembrane helix</keyword>
<dbReference type="PANTHER" id="PTHR30250:SF11">
    <property type="entry name" value="O-ANTIGEN TRANSPORTER-RELATED"/>
    <property type="match status" value="1"/>
</dbReference>
<dbReference type="EMBL" id="QURB01000002">
    <property type="protein sequence ID" value="RFC55253.1"/>
    <property type="molecule type" value="Genomic_DNA"/>
</dbReference>
<protein>
    <recommendedName>
        <fullName evidence="9">Lipopolysaccharide biosynthesis protein</fullName>
    </recommendedName>
</protein>
<dbReference type="AlphaFoldDB" id="A0A3E1F0J6"/>
<sequence>MGVKFNLKSELIRSALLLTSGTVIAQAISYVLTPFITRLYSPEDFGEFGVIMRIVAFLSVIGAARYEYAIPLPKKDEHAFHVYRLSLRILLYTIILSLFVGGIYWFFDTKQDHYFFYVLLISALTGFTVFISIGRHWAIRKKWFKNITISTLLTSSTSNIAKLLAGIAGFGVFGLAVSTLLGLIIGSLVYVFDAVGIYKVNNKKEKLRKSVVAHQYKEFPRVNLPHALIDASRELLIAFFLTLYLSTALFGSYDHSFRMLKIPLLLIGVAVGQVLYNRVSTDFAQGSKIFPLLKRSVVLLTCIGIIPFTVIYFYGAPIFEFVFGSEWRLSGNIAAVLSPWLMANFVASSISMIPAIIGKLKWFFWVGIFTTSIQLSCFAFFPEIMDWLKISEIEMFEIISWIMFVLFTISVVWLLQITRRLDRKGEQEN</sequence>
<comment type="subcellular location">
    <subcellularLocation>
        <location evidence="1">Cell membrane</location>
        <topology evidence="1">Multi-pass membrane protein</topology>
    </subcellularLocation>
</comment>
<feature type="transmembrane region" description="Helical" evidence="6">
    <location>
        <begin position="89"/>
        <end position="107"/>
    </location>
</feature>
<keyword evidence="2" id="KW-1003">Cell membrane</keyword>
<dbReference type="InterPro" id="IPR050833">
    <property type="entry name" value="Poly_Biosynth_Transport"/>
</dbReference>
<feature type="transmembrane region" description="Helical" evidence="6">
    <location>
        <begin position="48"/>
        <end position="68"/>
    </location>
</feature>
<evidence type="ECO:0000313" key="7">
    <source>
        <dbReference type="EMBL" id="RFC55253.1"/>
    </source>
</evidence>
<keyword evidence="3 6" id="KW-0812">Transmembrane</keyword>
<feature type="transmembrane region" description="Helical" evidence="6">
    <location>
        <begin position="362"/>
        <end position="381"/>
    </location>
</feature>
<proteinExistence type="predicted"/>
<feature type="transmembrane region" description="Helical" evidence="6">
    <location>
        <begin position="297"/>
        <end position="315"/>
    </location>
</feature>
<dbReference type="Proteomes" id="UP000257127">
    <property type="component" value="Unassembled WGS sequence"/>
</dbReference>
<evidence type="ECO:0000313" key="8">
    <source>
        <dbReference type="Proteomes" id="UP000257127"/>
    </source>
</evidence>
<dbReference type="PANTHER" id="PTHR30250">
    <property type="entry name" value="PST FAMILY PREDICTED COLANIC ACID TRANSPORTER"/>
    <property type="match status" value="1"/>
</dbReference>
<dbReference type="GO" id="GO:0005886">
    <property type="term" value="C:plasma membrane"/>
    <property type="evidence" value="ECO:0007669"/>
    <property type="project" value="UniProtKB-SubCell"/>
</dbReference>
<keyword evidence="5 6" id="KW-0472">Membrane</keyword>
<dbReference type="Pfam" id="PF13440">
    <property type="entry name" value="Polysacc_synt_3"/>
    <property type="match status" value="1"/>
</dbReference>
<evidence type="ECO:0000256" key="6">
    <source>
        <dbReference type="SAM" id="Phobius"/>
    </source>
</evidence>
<evidence type="ECO:0000256" key="1">
    <source>
        <dbReference type="ARBA" id="ARBA00004651"/>
    </source>
</evidence>
<accession>A0A3E1F0J6</accession>
<name>A0A3E1F0J6_9FLAO</name>
<evidence type="ECO:0000256" key="5">
    <source>
        <dbReference type="ARBA" id="ARBA00023136"/>
    </source>
</evidence>
<feature type="transmembrane region" description="Helical" evidence="6">
    <location>
        <begin position="393"/>
        <end position="415"/>
    </location>
</feature>
<evidence type="ECO:0000256" key="4">
    <source>
        <dbReference type="ARBA" id="ARBA00022989"/>
    </source>
</evidence>